<proteinExistence type="predicted"/>
<name>A0A8H7TCZ2_9HELO</name>
<dbReference type="InterPro" id="IPR011330">
    <property type="entry name" value="Glyco_hydro/deAcase_b/a-brl"/>
</dbReference>
<evidence type="ECO:0000313" key="7">
    <source>
        <dbReference type="Proteomes" id="UP000664132"/>
    </source>
</evidence>
<evidence type="ECO:0008006" key="8">
    <source>
        <dbReference type="Google" id="ProtNLM"/>
    </source>
</evidence>
<feature type="domain" description="Agd3 CBM87" evidence="4">
    <location>
        <begin position="86"/>
        <end position="298"/>
    </location>
</feature>
<evidence type="ECO:0000259" key="5">
    <source>
        <dbReference type="Pfam" id="PF25117"/>
    </source>
</evidence>
<dbReference type="InterPro" id="IPR056825">
    <property type="entry name" value="Agd3_C"/>
</dbReference>
<keyword evidence="2" id="KW-0732">Signal</keyword>
<evidence type="ECO:0000256" key="1">
    <source>
        <dbReference type="SAM" id="MobiDB-lite"/>
    </source>
</evidence>
<evidence type="ECO:0000313" key="6">
    <source>
        <dbReference type="EMBL" id="KAG4416553.1"/>
    </source>
</evidence>
<dbReference type="InterPro" id="IPR050788">
    <property type="entry name" value="Yeast_SRP1/TIP1_CWP"/>
</dbReference>
<dbReference type="EMBL" id="JAFJYH010000182">
    <property type="protein sequence ID" value="KAG4416553.1"/>
    <property type="molecule type" value="Genomic_DNA"/>
</dbReference>
<feature type="chain" id="PRO_5034386222" description="Extracellular serine-rich protein" evidence="2">
    <location>
        <begin position="22"/>
        <end position="746"/>
    </location>
</feature>
<organism evidence="6 7">
    <name type="scientific">Cadophora malorum</name>
    <dbReference type="NCBI Taxonomy" id="108018"/>
    <lineage>
        <taxon>Eukaryota</taxon>
        <taxon>Fungi</taxon>
        <taxon>Dikarya</taxon>
        <taxon>Ascomycota</taxon>
        <taxon>Pezizomycotina</taxon>
        <taxon>Leotiomycetes</taxon>
        <taxon>Helotiales</taxon>
        <taxon>Ploettnerulaceae</taxon>
        <taxon>Cadophora</taxon>
    </lineage>
</organism>
<dbReference type="PANTHER" id="PTHR31002:SF34">
    <property type="entry name" value="CELL WALL PROTEIN CWP1-RELATED"/>
    <property type="match status" value="1"/>
</dbReference>
<dbReference type="AlphaFoldDB" id="A0A8H7TCZ2"/>
<dbReference type="InterPro" id="IPR056826">
    <property type="entry name" value="Agd3_CE"/>
</dbReference>
<gene>
    <name evidence="6" type="ORF">IFR04_010300</name>
</gene>
<dbReference type="OrthoDB" id="2113314at2759"/>
<evidence type="ECO:0000259" key="4">
    <source>
        <dbReference type="Pfam" id="PF25116"/>
    </source>
</evidence>
<feature type="region of interest" description="Disordered" evidence="1">
    <location>
        <begin position="22"/>
        <end position="49"/>
    </location>
</feature>
<feature type="domain" description="Agd3 C-terminal" evidence="5">
    <location>
        <begin position="681"/>
        <end position="744"/>
    </location>
</feature>
<accession>A0A8H7TCZ2</accession>
<dbReference type="Pfam" id="PF25115">
    <property type="entry name" value="Agd3_CE"/>
    <property type="match status" value="1"/>
</dbReference>
<feature type="signal peptide" evidence="2">
    <location>
        <begin position="1"/>
        <end position="21"/>
    </location>
</feature>
<protein>
    <recommendedName>
        <fullName evidence="8">Extracellular serine-rich protein</fullName>
    </recommendedName>
</protein>
<dbReference type="Pfam" id="PF25116">
    <property type="entry name" value="CBM87_Agd3"/>
    <property type="match status" value="1"/>
</dbReference>
<dbReference type="GO" id="GO:0005975">
    <property type="term" value="P:carbohydrate metabolic process"/>
    <property type="evidence" value="ECO:0007669"/>
    <property type="project" value="InterPro"/>
</dbReference>
<dbReference type="InterPro" id="IPR056827">
    <property type="entry name" value="CBM87_Agd3"/>
</dbReference>
<dbReference type="Pfam" id="PF25117">
    <property type="entry name" value="Agd3_C"/>
    <property type="match status" value="1"/>
</dbReference>
<dbReference type="Proteomes" id="UP000664132">
    <property type="component" value="Unassembled WGS sequence"/>
</dbReference>
<keyword evidence="7" id="KW-1185">Reference proteome</keyword>
<dbReference type="PANTHER" id="PTHR31002">
    <property type="entry name" value="SERIPAUPERIN"/>
    <property type="match status" value="1"/>
</dbReference>
<dbReference type="SUPFAM" id="SSF88713">
    <property type="entry name" value="Glycoside hydrolase/deacetylase"/>
    <property type="match status" value="1"/>
</dbReference>
<evidence type="ECO:0000259" key="3">
    <source>
        <dbReference type="Pfam" id="PF25115"/>
    </source>
</evidence>
<reference evidence="6" key="1">
    <citation type="submission" date="2021-02" db="EMBL/GenBank/DDBJ databases">
        <title>Genome sequence Cadophora malorum strain M34.</title>
        <authorList>
            <person name="Stefanovic E."/>
            <person name="Vu D."/>
            <person name="Scully C."/>
            <person name="Dijksterhuis J."/>
            <person name="Roader J."/>
            <person name="Houbraken J."/>
        </authorList>
    </citation>
    <scope>NUCLEOTIDE SEQUENCE</scope>
    <source>
        <strain evidence="6">M34</strain>
    </source>
</reference>
<feature type="domain" description="Agd3 deacetylase" evidence="3">
    <location>
        <begin position="312"/>
        <end position="675"/>
    </location>
</feature>
<sequence length="746" mass="80104">MLTKTFFKALLVAASVSGVYAHPQRKNTDGTSERVQSGGGGGRQAPPSVATKVATVDGKTVAANTTVQALAVAAPNAAAVAGTSTKSTVLIFARDAASAYSATSGLQGYAIPYQVVTVPQAGITLPQLNSSSTAGNYGAIVILSEVSYDYGGTLGFQSALTAAQLAQLYQYQVSFGARMVRIDVFPGPAYGATALGGCCNTGVEQLISLSSTASFPTSGMKTGAGVSTAGLYHYPATITNATIATEFASFGPATGFPTKSTAGVINKIDGRQQMVFFIGFATEWSATSNYLQHAWITWATRGLYTGFRRTYFSNQVDDMFLISDIYRPAGRTYRITTADMDQHKTWTADIQRRLPAGSKYFLDIGHNGNGNIEAGADLGGTQCGIGPIEYDEQIDTPLEFKKPLGTGKNLWPSTPTTYPYTTTCTNLDPLKVWFAKAANRDVFAHVSHTFTHEDQNNATYFDVSRELSWNQAWLKQVGIAAGNKFSPNGIIPPAITGMHNGDAIKAWLDNGIKYVVGDNTRPVLMNKENEFWPLISTVADNGYAGATIVPRWATNIYYNCDLPACTVQEWIDTSAGSGDWNALLALEKNTNTRHLFGLHHDPYMFHQANLNYVTAGMTTINGVSKKLSLIQAWAETVTQEFTRLVSWPLISLKHDDTALDFINRMARDKCAPQLSYTTNPTAKTITAVTLTTTGNTCSVKIPVTVPGTVTSTQGFTTEKVGSDPLTIWVQMSGSPVSFTLSTPVAY</sequence>
<evidence type="ECO:0000256" key="2">
    <source>
        <dbReference type="SAM" id="SignalP"/>
    </source>
</evidence>
<comment type="caution">
    <text evidence="6">The sequence shown here is derived from an EMBL/GenBank/DDBJ whole genome shotgun (WGS) entry which is preliminary data.</text>
</comment>